<proteinExistence type="predicted"/>
<dbReference type="OrthoDB" id="426853at2"/>
<sequence>MTRDQLLRLLRKECKARGWTLEVDTRLGKGSHYRVMVNGRITTIKSGEMSPQYVKLVRAQLGL</sequence>
<dbReference type="AlphaFoldDB" id="A0A0F5FUC4"/>
<protein>
    <recommendedName>
        <fullName evidence="3">Type II toxin-antitoxin system HicA family toxin</fullName>
    </recommendedName>
</protein>
<evidence type="ECO:0000313" key="1">
    <source>
        <dbReference type="EMBL" id="KKB12471.1"/>
    </source>
</evidence>
<dbReference type="RefSeq" id="WP_046107921.1">
    <property type="nucleotide sequence ID" value="NZ_JZEX01000077.1"/>
</dbReference>
<dbReference type="STRING" id="443610.VE25_07135"/>
<name>A0A0F5FUC4_9HYPH</name>
<dbReference type="PATRIC" id="fig|443610.3.peg.3991"/>
<organism evidence="1 2">
    <name type="scientific">Devosia geojensis</name>
    <dbReference type="NCBI Taxonomy" id="443610"/>
    <lineage>
        <taxon>Bacteria</taxon>
        <taxon>Pseudomonadati</taxon>
        <taxon>Pseudomonadota</taxon>
        <taxon>Alphaproteobacteria</taxon>
        <taxon>Hyphomicrobiales</taxon>
        <taxon>Devosiaceae</taxon>
        <taxon>Devosia</taxon>
    </lineage>
</organism>
<comment type="caution">
    <text evidence="1">The sequence shown here is derived from an EMBL/GenBank/DDBJ whole genome shotgun (WGS) entry which is preliminary data.</text>
</comment>
<keyword evidence="2" id="KW-1185">Reference proteome</keyword>
<gene>
    <name evidence="1" type="ORF">VE25_07135</name>
</gene>
<dbReference type="EMBL" id="JZEX01000077">
    <property type="protein sequence ID" value="KKB12471.1"/>
    <property type="molecule type" value="Genomic_DNA"/>
</dbReference>
<evidence type="ECO:0000313" key="2">
    <source>
        <dbReference type="Proteomes" id="UP000033632"/>
    </source>
</evidence>
<reference evidence="1 2" key="1">
    <citation type="submission" date="2015-03" db="EMBL/GenBank/DDBJ databases">
        <authorList>
            <person name="Hassan Y.I."/>
            <person name="Lepp D."/>
            <person name="Li X.-Z."/>
            <person name="Zhou T."/>
        </authorList>
    </citation>
    <scope>NUCLEOTIDE SEQUENCE [LARGE SCALE GENOMIC DNA]</scope>
    <source>
        <strain evidence="1 2">BD-c194</strain>
    </source>
</reference>
<dbReference type="Proteomes" id="UP000033632">
    <property type="component" value="Unassembled WGS sequence"/>
</dbReference>
<accession>A0A0F5FUC4</accession>
<evidence type="ECO:0008006" key="3">
    <source>
        <dbReference type="Google" id="ProtNLM"/>
    </source>
</evidence>